<dbReference type="AlphaFoldDB" id="A0A151NV95"/>
<proteinExistence type="predicted"/>
<organism evidence="1 2">
    <name type="scientific">Alligator mississippiensis</name>
    <name type="common">American alligator</name>
    <dbReference type="NCBI Taxonomy" id="8496"/>
    <lineage>
        <taxon>Eukaryota</taxon>
        <taxon>Metazoa</taxon>
        <taxon>Chordata</taxon>
        <taxon>Craniata</taxon>
        <taxon>Vertebrata</taxon>
        <taxon>Euteleostomi</taxon>
        <taxon>Archelosauria</taxon>
        <taxon>Archosauria</taxon>
        <taxon>Crocodylia</taxon>
        <taxon>Alligatoridae</taxon>
        <taxon>Alligatorinae</taxon>
        <taxon>Alligator</taxon>
    </lineage>
</organism>
<protein>
    <submittedName>
        <fullName evidence="1">Uncharacterized protein</fullName>
    </submittedName>
</protein>
<evidence type="ECO:0000313" key="1">
    <source>
        <dbReference type="EMBL" id="KYO40831.1"/>
    </source>
</evidence>
<keyword evidence="2" id="KW-1185">Reference proteome</keyword>
<gene>
    <name evidence="1" type="ORF">Y1Q_0013397</name>
</gene>
<accession>A0A151NV95</accession>
<reference evidence="1 2" key="1">
    <citation type="journal article" date="2012" name="Genome Biol.">
        <title>Sequencing three crocodilian genomes to illuminate the evolution of archosaurs and amniotes.</title>
        <authorList>
            <person name="St John J.A."/>
            <person name="Braun E.L."/>
            <person name="Isberg S.R."/>
            <person name="Miles L.G."/>
            <person name="Chong A.Y."/>
            <person name="Gongora J."/>
            <person name="Dalzell P."/>
            <person name="Moran C."/>
            <person name="Bed'hom B."/>
            <person name="Abzhanov A."/>
            <person name="Burgess S.C."/>
            <person name="Cooksey A.M."/>
            <person name="Castoe T.A."/>
            <person name="Crawford N.G."/>
            <person name="Densmore L.D."/>
            <person name="Drew J.C."/>
            <person name="Edwards S.V."/>
            <person name="Faircloth B.C."/>
            <person name="Fujita M.K."/>
            <person name="Greenwold M.J."/>
            <person name="Hoffmann F.G."/>
            <person name="Howard J.M."/>
            <person name="Iguchi T."/>
            <person name="Janes D.E."/>
            <person name="Khan S.Y."/>
            <person name="Kohno S."/>
            <person name="de Koning A.J."/>
            <person name="Lance S.L."/>
            <person name="McCarthy F.M."/>
            <person name="McCormack J.E."/>
            <person name="Merchant M.E."/>
            <person name="Peterson D.G."/>
            <person name="Pollock D.D."/>
            <person name="Pourmand N."/>
            <person name="Raney B.J."/>
            <person name="Roessler K.A."/>
            <person name="Sanford J.R."/>
            <person name="Sawyer R.H."/>
            <person name="Schmidt C.J."/>
            <person name="Triplett E.W."/>
            <person name="Tuberville T.D."/>
            <person name="Venegas-Anaya M."/>
            <person name="Howard J.T."/>
            <person name="Jarvis E.D."/>
            <person name="Guillette L.J.Jr."/>
            <person name="Glenn T.C."/>
            <person name="Green R.E."/>
            <person name="Ray D.A."/>
        </authorList>
    </citation>
    <scope>NUCLEOTIDE SEQUENCE [LARGE SCALE GENOMIC DNA]</scope>
    <source>
        <strain evidence="1">KSC_2009_1</strain>
    </source>
</reference>
<name>A0A151NV95_ALLMI</name>
<dbReference type="Proteomes" id="UP000050525">
    <property type="component" value="Unassembled WGS sequence"/>
</dbReference>
<sequence>MPKRKLEDLGAGTLKKNLKRVTIPDPIEFRCLTLLNFLENTSTRYYDYEKEKTLMFCCWFCVKRKEFLFQLHSWSPPLLLYSTGAVLSEEKYVQGAIDPAVLVTSSGPHCRIWNLTVFIRLTLSTPLSGAAPSQRMNPRCGLCGFYKQQKASSCPPAAVDPMQMIY</sequence>
<evidence type="ECO:0000313" key="2">
    <source>
        <dbReference type="Proteomes" id="UP000050525"/>
    </source>
</evidence>
<comment type="caution">
    <text evidence="1">The sequence shown here is derived from an EMBL/GenBank/DDBJ whole genome shotgun (WGS) entry which is preliminary data.</text>
</comment>
<dbReference type="EMBL" id="AKHW03001857">
    <property type="protein sequence ID" value="KYO40831.1"/>
    <property type="molecule type" value="Genomic_DNA"/>
</dbReference>